<gene>
    <name evidence="1" type="ORF">JW498_04435</name>
</gene>
<evidence type="ECO:0000313" key="1">
    <source>
        <dbReference type="EMBL" id="MBN0986598.1"/>
    </source>
</evidence>
<sequence length="320" mass="35366">MPNATQEVVTSTFHNCQIVCLLIALVLACGNVRAADSLLLLSSDNPAYQSVASTIISQGPTIRMDTSYPEHLTENATAHLAAYQLLITVGSQATEFAMQFAQQNSTIVSTFIPSQRFQQLSQKYAAEMKQRKVSITAIYLDQPLQRQLRLASHIKPELKSLGFTLGPDSLYMLPQLKDAAASMGLSLNYQTLSLEDNPIQRIQPIMESSDLFLVIPDQSTFNKTTAKWLLYMSLRNRVPLLAFSQNYVKAGAIAACITTPEDIGRFTAEQLHLIAGGTLPPPSFSPYFKVITNPRIARQLNLSIQTAEQLQQQIMEAEAQ</sequence>
<protein>
    <recommendedName>
        <fullName evidence="3">ABC transporter substrate-binding protein</fullName>
    </recommendedName>
</protein>
<dbReference type="PANTHER" id="PTHR35271:SF1">
    <property type="entry name" value="ABC TRANSPORTER, SUBSTRATE-BINDING LIPOPROTEIN"/>
    <property type="match status" value="1"/>
</dbReference>
<dbReference type="Gene3D" id="3.40.50.2300">
    <property type="match status" value="2"/>
</dbReference>
<evidence type="ECO:0000313" key="2">
    <source>
        <dbReference type="Proteomes" id="UP000760472"/>
    </source>
</evidence>
<dbReference type="InterPro" id="IPR007487">
    <property type="entry name" value="ABC_transpt-TYRBP-like"/>
</dbReference>
<accession>A0ABS2W4G3</accession>
<evidence type="ECO:0008006" key="3">
    <source>
        <dbReference type="Google" id="ProtNLM"/>
    </source>
</evidence>
<dbReference type="EMBL" id="JAFFZP010000004">
    <property type="protein sequence ID" value="MBN0986598.1"/>
    <property type="molecule type" value="Genomic_DNA"/>
</dbReference>
<dbReference type="PANTHER" id="PTHR35271">
    <property type="entry name" value="ABC TRANSPORTER, SUBSTRATE-BINDING LIPOPROTEIN-RELATED"/>
    <property type="match status" value="1"/>
</dbReference>
<keyword evidence="2" id="KW-1185">Reference proteome</keyword>
<dbReference type="RefSeq" id="WP_205211792.1">
    <property type="nucleotide sequence ID" value="NZ_JAFFZO010000034.1"/>
</dbReference>
<dbReference type="Pfam" id="PF04392">
    <property type="entry name" value="ABC_sub_bind"/>
    <property type="match status" value="1"/>
</dbReference>
<proteinExistence type="predicted"/>
<name>A0ABS2W4G3_9GAMM</name>
<comment type="caution">
    <text evidence="1">The sequence shown here is derived from an EMBL/GenBank/DDBJ whole genome shotgun (WGS) entry which is preliminary data.</text>
</comment>
<organism evidence="1 2">
    <name type="scientific">Amphritea pacifica</name>
    <dbReference type="NCBI Taxonomy" id="2811233"/>
    <lineage>
        <taxon>Bacteria</taxon>
        <taxon>Pseudomonadati</taxon>
        <taxon>Pseudomonadota</taxon>
        <taxon>Gammaproteobacteria</taxon>
        <taxon>Oceanospirillales</taxon>
        <taxon>Oceanospirillaceae</taxon>
        <taxon>Amphritea</taxon>
    </lineage>
</organism>
<dbReference type="Proteomes" id="UP000760472">
    <property type="component" value="Unassembled WGS sequence"/>
</dbReference>
<reference evidence="1 2" key="1">
    <citation type="submission" date="2021-02" db="EMBL/GenBank/DDBJ databases">
        <title>A novel species of genus Amphritea isolated from a fishpond in China.</title>
        <authorList>
            <person name="Lu H."/>
        </authorList>
    </citation>
    <scope>NUCLEOTIDE SEQUENCE [LARGE SCALE GENOMIC DNA]</scope>
    <source>
        <strain evidence="1 2">RP18W</strain>
    </source>
</reference>